<dbReference type="RefSeq" id="WP_353874113.1">
    <property type="nucleotide sequence ID" value="NZ_JBEVCJ010000004.1"/>
</dbReference>
<keyword evidence="1 7" id="KW-1003">Cell membrane</keyword>
<dbReference type="InterPro" id="IPR050817">
    <property type="entry name" value="DjlA_DnaK_co-chaperone"/>
</dbReference>
<dbReference type="InterPro" id="IPR029024">
    <property type="entry name" value="TerB-like"/>
</dbReference>
<keyword evidence="5 7" id="KW-0472">Membrane</keyword>
<dbReference type="HAMAP" id="MF_01153">
    <property type="entry name" value="DjlA"/>
    <property type="match status" value="1"/>
</dbReference>
<dbReference type="Proteomes" id="UP001548189">
    <property type="component" value="Unassembled WGS sequence"/>
</dbReference>
<keyword evidence="2 7" id="KW-0997">Cell inner membrane</keyword>
<evidence type="ECO:0000256" key="6">
    <source>
        <dbReference type="ARBA" id="ARBA00023186"/>
    </source>
</evidence>
<dbReference type="EMBL" id="JBEVCJ010000004">
    <property type="protein sequence ID" value="MET1254550.1"/>
    <property type="molecule type" value="Genomic_DNA"/>
</dbReference>
<dbReference type="CDD" id="cd06257">
    <property type="entry name" value="DnaJ"/>
    <property type="match status" value="1"/>
</dbReference>
<reference evidence="10 11" key="1">
    <citation type="submission" date="2024-06" db="EMBL/GenBank/DDBJ databases">
        <authorList>
            <person name="Li F."/>
        </authorList>
    </citation>
    <scope>NUCLEOTIDE SEQUENCE [LARGE SCALE GENOMIC DNA]</scope>
    <source>
        <strain evidence="10 11">GXAS 311</strain>
    </source>
</reference>
<comment type="caution">
    <text evidence="10">The sequence shown here is derived from an EMBL/GenBank/DDBJ whole genome shotgun (WGS) entry which is preliminary data.</text>
</comment>
<keyword evidence="6 7" id="KW-0143">Chaperone</keyword>
<dbReference type="NCBIfam" id="NF006948">
    <property type="entry name" value="PRK09430.1"/>
    <property type="match status" value="1"/>
</dbReference>
<comment type="domain">
    <text evidence="7">The transmembrane domain is a dimerization domain.</text>
</comment>
<evidence type="ECO:0000259" key="9">
    <source>
        <dbReference type="PROSITE" id="PS50076"/>
    </source>
</evidence>
<evidence type="ECO:0000256" key="2">
    <source>
        <dbReference type="ARBA" id="ARBA00022519"/>
    </source>
</evidence>
<dbReference type="PANTHER" id="PTHR24074">
    <property type="entry name" value="CO-CHAPERONE PROTEIN DJLA"/>
    <property type="match status" value="1"/>
</dbReference>
<evidence type="ECO:0000256" key="1">
    <source>
        <dbReference type="ARBA" id="ARBA00022475"/>
    </source>
</evidence>
<evidence type="ECO:0000313" key="11">
    <source>
        <dbReference type="Proteomes" id="UP001548189"/>
    </source>
</evidence>
<sequence length="271" mass="30231">MKIFGKVICGALGFSIGGPIGLLIGLWIGHSFDKGISQDFGHFFDSANHDGDPSKIREIYFETTFAVLGHLAKADGVVKQSEIDAAEQIMLKLGLTGEKRQRAINSFNFGKSAEFDLEAQLKGLLVNFARKPSLIQMFLEIQIFCATADGRVSEKELQILYEIGSAFKIPPRQIDQLINMVIAQQSFYQHSRNQQNTSSKAPSIEQAYAVLGIKNNASTQEVKQAYRKLMSQHHPDKLVSKGMPEEMVKMATEKSQEIQSAYEMIKKHKGF</sequence>
<evidence type="ECO:0000256" key="8">
    <source>
        <dbReference type="SAM" id="Phobius"/>
    </source>
</evidence>
<evidence type="ECO:0000256" key="3">
    <source>
        <dbReference type="ARBA" id="ARBA00022692"/>
    </source>
</evidence>
<gene>
    <name evidence="7 10" type="primary">djlA</name>
    <name evidence="10" type="ORF">ABVT43_05370</name>
</gene>
<dbReference type="Pfam" id="PF05099">
    <property type="entry name" value="TerB"/>
    <property type="match status" value="1"/>
</dbReference>
<keyword evidence="4 7" id="KW-1133">Transmembrane helix</keyword>
<name>A0ABV2BRI3_9GAMM</name>
<feature type="topological domain" description="Periplasmic" evidence="7">
    <location>
        <begin position="1"/>
        <end position="6"/>
    </location>
</feature>
<feature type="domain" description="J" evidence="9">
    <location>
        <begin position="206"/>
        <end position="270"/>
    </location>
</feature>
<organism evidence="10 11">
    <name type="scientific">Aliikangiella maris</name>
    <dbReference type="NCBI Taxonomy" id="3162458"/>
    <lineage>
        <taxon>Bacteria</taxon>
        <taxon>Pseudomonadati</taxon>
        <taxon>Pseudomonadota</taxon>
        <taxon>Gammaproteobacteria</taxon>
        <taxon>Oceanospirillales</taxon>
        <taxon>Pleioneaceae</taxon>
        <taxon>Aliikangiella</taxon>
    </lineage>
</organism>
<dbReference type="SMART" id="SM00271">
    <property type="entry name" value="DnaJ"/>
    <property type="match status" value="1"/>
</dbReference>
<evidence type="ECO:0000313" key="10">
    <source>
        <dbReference type="EMBL" id="MET1254550.1"/>
    </source>
</evidence>
<dbReference type="PRINTS" id="PR00625">
    <property type="entry name" value="JDOMAIN"/>
</dbReference>
<dbReference type="PROSITE" id="PS50076">
    <property type="entry name" value="DNAJ_2"/>
    <property type="match status" value="1"/>
</dbReference>
<feature type="transmembrane region" description="Helical" evidence="8">
    <location>
        <begin position="7"/>
        <end position="28"/>
    </location>
</feature>
<feature type="topological domain" description="Cytoplasmic" evidence="7">
    <location>
        <begin position="31"/>
        <end position="271"/>
    </location>
</feature>
<keyword evidence="3 7" id="KW-0812">Transmembrane</keyword>
<dbReference type="InterPro" id="IPR007791">
    <property type="entry name" value="DjlA_N"/>
</dbReference>
<proteinExistence type="inferred from homology"/>
<dbReference type="Gene3D" id="1.10.287.110">
    <property type="entry name" value="DnaJ domain"/>
    <property type="match status" value="1"/>
</dbReference>
<dbReference type="InterPro" id="IPR036869">
    <property type="entry name" value="J_dom_sf"/>
</dbReference>
<protein>
    <recommendedName>
        <fullName evidence="7">Co-chaperone protein DjlA</fullName>
    </recommendedName>
</protein>
<comment type="subcellular location">
    <subcellularLocation>
        <location evidence="7">Cell inner membrane</location>
        <topology evidence="7">Single-pass type III membrane protein</topology>
    </subcellularLocation>
</comment>
<dbReference type="CDD" id="cd07316">
    <property type="entry name" value="terB_like_DjlA"/>
    <property type="match status" value="1"/>
</dbReference>
<accession>A0ABV2BRI3</accession>
<evidence type="ECO:0000256" key="4">
    <source>
        <dbReference type="ARBA" id="ARBA00022989"/>
    </source>
</evidence>
<comment type="function">
    <text evidence="7">Regulatory DnaK co-chaperone. Direct interaction between DnaK and DjlA is needed for the induction of the wcaABCDE operon, involved in the synthesis of a colanic acid polysaccharide capsule, possibly through activation of the RcsB/RcsC phosphotransfer signaling pathway. The colanic acid capsule may help the bacterium survive conditions outside the host.</text>
</comment>
<dbReference type="Pfam" id="PF00226">
    <property type="entry name" value="DnaJ"/>
    <property type="match status" value="1"/>
</dbReference>
<evidence type="ECO:0000256" key="5">
    <source>
        <dbReference type="ARBA" id="ARBA00023136"/>
    </source>
</evidence>
<comment type="subunit">
    <text evidence="7">Homodimer.</text>
</comment>
<dbReference type="InterPro" id="IPR001623">
    <property type="entry name" value="DnaJ_domain"/>
</dbReference>
<evidence type="ECO:0000256" key="7">
    <source>
        <dbReference type="HAMAP-Rule" id="MF_01153"/>
    </source>
</evidence>
<dbReference type="SUPFAM" id="SSF46565">
    <property type="entry name" value="Chaperone J-domain"/>
    <property type="match status" value="1"/>
</dbReference>
<dbReference type="Gene3D" id="1.10.3680.10">
    <property type="entry name" value="TerB-like"/>
    <property type="match status" value="1"/>
</dbReference>
<dbReference type="InterPro" id="IPR023749">
    <property type="entry name" value="DjlA"/>
</dbReference>
<keyword evidence="11" id="KW-1185">Reference proteome</keyword>